<organism evidence="1 2">
    <name type="scientific">Clostridium simiarum</name>
    <dbReference type="NCBI Taxonomy" id="2841506"/>
    <lineage>
        <taxon>Bacteria</taxon>
        <taxon>Bacillati</taxon>
        <taxon>Bacillota</taxon>
        <taxon>Clostridia</taxon>
        <taxon>Eubacteriales</taxon>
        <taxon>Clostridiaceae</taxon>
        <taxon>Clostridium</taxon>
    </lineage>
</organism>
<proteinExistence type="predicted"/>
<dbReference type="EMBL" id="JAHLQL010000008">
    <property type="protein sequence ID" value="MBU5593315.1"/>
    <property type="molecule type" value="Genomic_DNA"/>
</dbReference>
<comment type="caution">
    <text evidence="1">The sequence shown here is derived from an EMBL/GenBank/DDBJ whole genome shotgun (WGS) entry which is preliminary data.</text>
</comment>
<sequence length="124" mass="14038">MNKTLRFEIVTGVNKGYFHNNTESDSLNLVGSVWGKIAKQEYELTGIYVSAVIKPSKAIYNEAWGCPKGGEETVSITGVANKEFVANIQDWKNTVIKLGKELKEELRQSTLTCEFMDTELYYFK</sequence>
<protein>
    <submittedName>
        <fullName evidence="1">Uncharacterized protein</fullName>
    </submittedName>
</protein>
<accession>A0ABS6F665</accession>
<dbReference type="RefSeq" id="WP_216457978.1">
    <property type="nucleotide sequence ID" value="NZ_JAHLQL010000008.1"/>
</dbReference>
<dbReference type="Proteomes" id="UP000736583">
    <property type="component" value="Unassembled WGS sequence"/>
</dbReference>
<evidence type="ECO:0000313" key="1">
    <source>
        <dbReference type="EMBL" id="MBU5593315.1"/>
    </source>
</evidence>
<reference evidence="1 2" key="1">
    <citation type="submission" date="2021-06" db="EMBL/GenBank/DDBJ databases">
        <authorList>
            <person name="Sun Q."/>
            <person name="Li D."/>
        </authorList>
    </citation>
    <scope>NUCLEOTIDE SEQUENCE [LARGE SCALE GENOMIC DNA]</scope>
    <source>
        <strain evidence="1 2">MSJ-4</strain>
    </source>
</reference>
<evidence type="ECO:0000313" key="2">
    <source>
        <dbReference type="Proteomes" id="UP000736583"/>
    </source>
</evidence>
<name>A0ABS6F665_9CLOT</name>
<gene>
    <name evidence="1" type="ORF">KQI89_16315</name>
</gene>
<keyword evidence="2" id="KW-1185">Reference proteome</keyword>